<accession>A0A5A5TH48</accession>
<protein>
    <submittedName>
        <fullName evidence="1">Uncharacterized protein</fullName>
    </submittedName>
</protein>
<sequence length="435" mass="46934">MSVKNNEVKTKSTIRDRIGPVIHDIINRELMEEDTLRSDGQEAMSTAGSFLDLQNGFYNGLCQGLGLSTNTFQILQPTPPLPYNSDSALWAYFNNIPPYSLTQNYIASGGNQFFSDYKGLISALQAPPNNFVNDIGPTTYNAWLVHLQSLKKRPAASQLPDIFFNWALINYPSVANIGSADLSAMLLDPISSAGLALMPYYRLQPDWSLGYTALVQQLATAPTLSFSFQSSQMNSNVSNTWTGGNDSGFGGLWGGSSSTSTLSEQFASSHITISASFAHVLTFQASPGVWYTSSAMGDAFSHQSGAPWNPASTINWQNTFDPNKGNMARYMVSLIVLDTMDIQIESDATYSSTDQQTIQNNSSAGLWPFYTTSSSSGSSTTVTFDSQGAMTVQINSAPGVPVVIGGNVIPVDQFVGHAVEGQRIFSKQAKVASAR</sequence>
<dbReference type="AlphaFoldDB" id="A0A5A5TH48"/>
<reference evidence="1 2" key="1">
    <citation type="submission" date="2019-01" db="EMBL/GenBank/DDBJ databases">
        <title>Draft genome sequence of Dictyobacter sp. Uno17.</title>
        <authorList>
            <person name="Wang C.M."/>
            <person name="Zheng Y."/>
            <person name="Sakai Y."/>
            <person name="Abe K."/>
            <person name="Yokota A."/>
            <person name="Yabe S."/>
        </authorList>
    </citation>
    <scope>NUCLEOTIDE SEQUENCE [LARGE SCALE GENOMIC DNA]</scope>
    <source>
        <strain evidence="1 2">Uno17</strain>
    </source>
</reference>
<dbReference type="Proteomes" id="UP000322530">
    <property type="component" value="Unassembled WGS sequence"/>
</dbReference>
<evidence type="ECO:0000313" key="2">
    <source>
        <dbReference type="Proteomes" id="UP000322530"/>
    </source>
</evidence>
<name>A0A5A5TH48_9CHLR</name>
<dbReference type="OrthoDB" id="1373715at2"/>
<dbReference type="RefSeq" id="WP_149403238.1">
    <property type="nucleotide sequence ID" value="NZ_BIXY01000068.1"/>
</dbReference>
<organism evidence="1 2">
    <name type="scientific">Dictyobacter arantiisoli</name>
    <dbReference type="NCBI Taxonomy" id="2014874"/>
    <lineage>
        <taxon>Bacteria</taxon>
        <taxon>Bacillati</taxon>
        <taxon>Chloroflexota</taxon>
        <taxon>Ktedonobacteria</taxon>
        <taxon>Ktedonobacterales</taxon>
        <taxon>Dictyobacteraceae</taxon>
        <taxon>Dictyobacter</taxon>
    </lineage>
</organism>
<proteinExistence type="predicted"/>
<dbReference type="EMBL" id="BIXY01000068">
    <property type="protein sequence ID" value="GCF10349.1"/>
    <property type="molecule type" value="Genomic_DNA"/>
</dbReference>
<keyword evidence="2" id="KW-1185">Reference proteome</keyword>
<gene>
    <name evidence="1" type="ORF">KDI_39130</name>
</gene>
<evidence type="ECO:0000313" key="1">
    <source>
        <dbReference type="EMBL" id="GCF10349.1"/>
    </source>
</evidence>
<comment type="caution">
    <text evidence="1">The sequence shown here is derived from an EMBL/GenBank/DDBJ whole genome shotgun (WGS) entry which is preliminary data.</text>
</comment>